<dbReference type="EMBL" id="JASJQH010001382">
    <property type="protein sequence ID" value="KAK9761452.1"/>
    <property type="molecule type" value="Genomic_DNA"/>
</dbReference>
<feature type="transmembrane region" description="Helical" evidence="1">
    <location>
        <begin position="377"/>
        <end position="396"/>
    </location>
</feature>
<evidence type="ECO:0000313" key="3">
    <source>
        <dbReference type="Proteomes" id="UP001479436"/>
    </source>
</evidence>
<proteinExistence type="predicted"/>
<evidence type="ECO:0000313" key="2">
    <source>
        <dbReference type="EMBL" id="KAK9761452.1"/>
    </source>
</evidence>
<name>A0ABR2WIW7_9FUNG</name>
<sequence length="425" mass="48457">MSPLVLPYTDTTHSSKYMPSKLDTKTSNHGSVHGLPNTRFPLIHSLRQKSSRAFLLRQYGPAWSTCLDALSKLHYELEVWSASTSPVTSLPVELLELRRKLWVLYINIFGMKERQEQQERPKTTAAGQKARWESEVVYISEIWNKIIESFNGVEGDVDVEVTISCVLLCLNKNMELQARDIIERWLSTLPDSLIDNLEALRMQVESNQDNHDSSNTEISRLWLNYEKIVELYVLHVLPKMSEWDTARDFLLYNTVVSTSRKEIYQQRLEKLFQRSLKPRKKSSITELPNNVKNTELAPNNPETAIETLIEKQLKQEASKAVQSTKVDIPSSSKQDVKSNGTLINRASTSSSIPPKNTMRQQTLAWLQRWFHQLSQGGAGNGVIIVVMVLILLGMIARRKSVSRAVGMLASKLWQTLRMGTSVTYI</sequence>
<keyword evidence="1" id="KW-1133">Transmembrane helix</keyword>
<organism evidence="2 3">
    <name type="scientific">Basidiobolus ranarum</name>
    <dbReference type="NCBI Taxonomy" id="34480"/>
    <lineage>
        <taxon>Eukaryota</taxon>
        <taxon>Fungi</taxon>
        <taxon>Fungi incertae sedis</taxon>
        <taxon>Zoopagomycota</taxon>
        <taxon>Entomophthoromycotina</taxon>
        <taxon>Basidiobolomycetes</taxon>
        <taxon>Basidiobolales</taxon>
        <taxon>Basidiobolaceae</taxon>
        <taxon>Basidiobolus</taxon>
    </lineage>
</organism>
<dbReference type="Proteomes" id="UP001479436">
    <property type="component" value="Unassembled WGS sequence"/>
</dbReference>
<keyword evidence="3" id="KW-1185">Reference proteome</keyword>
<accession>A0ABR2WIW7</accession>
<keyword evidence="1" id="KW-0472">Membrane</keyword>
<gene>
    <name evidence="2" type="ORF">K7432_013639</name>
</gene>
<protein>
    <submittedName>
        <fullName evidence="2">Uncharacterized protein</fullName>
    </submittedName>
</protein>
<evidence type="ECO:0000256" key="1">
    <source>
        <dbReference type="SAM" id="Phobius"/>
    </source>
</evidence>
<comment type="caution">
    <text evidence="2">The sequence shown here is derived from an EMBL/GenBank/DDBJ whole genome shotgun (WGS) entry which is preliminary data.</text>
</comment>
<reference evidence="2 3" key="1">
    <citation type="submission" date="2023-04" db="EMBL/GenBank/DDBJ databases">
        <title>Genome of Basidiobolus ranarum AG-B5.</title>
        <authorList>
            <person name="Stajich J.E."/>
            <person name="Carter-House D."/>
            <person name="Gryganskyi A."/>
        </authorList>
    </citation>
    <scope>NUCLEOTIDE SEQUENCE [LARGE SCALE GENOMIC DNA]</scope>
    <source>
        <strain evidence="2 3">AG-B5</strain>
    </source>
</reference>
<keyword evidence="1" id="KW-0812">Transmembrane</keyword>